<name>I1PCJ1_ORYGL</name>
<evidence type="ECO:0000313" key="1">
    <source>
        <dbReference type="EnsemblPlants" id="ORGLA03G0208700.1"/>
    </source>
</evidence>
<proteinExistence type="predicted"/>
<dbReference type="EnsemblPlants" id="ORGLA03G0208700.1">
    <property type="protein sequence ID" value="ORGLA03G0208700.1"/>
    <property type="gene ID" value="ORGLA03G0208700"/>
</dbReference>
<organism evidence="1 2">
    <name type="scientific">Oryza glaberrima</name>
    <name type="common">African rice</name>
    <dbReference type="NCBI Taxonomy" id="4538"/>
    <lineage>
        <taxon>Eukaryota</taxon>
        <taxon>Viridiplantae</taxon>
        <taxon>Streptophyta</taxon>
        <taxon>Embryophyta</taxon>
        <taxon>Tracheophyta</taxon>
        <taxon>Spermatophyta</taxon>
        <taxon>Magnoliopsida</taxon>
        <taxon>Liliopsida</taxon>
        <taxon>Poales</taxon>
        <taxon>Poaceae</taxon>
        <taxon>BOP clade</taxon>
        <taxon>Oryzoideae</taxon>
        <taxon>Oryzeae</taxon>
        <taxon>Oryzinae</taxon>
        <taxon>Oryza</taxon>
    </lineage>
</organism>
<evidence type="ECO:0000313" key="2">
    <source>
        <dbReference type="Proteomes" id="UP000007306"/>
    </source>
</evidence>
<dbReference type="HOGENOM" id="CLU_2090965_0_0_1"/>
<protein>
    <submittedName>
        <fullName evidence="1">Uncharacterized protein</fullName>
    </submittedName>
</protein>
<dbReference type="Proteomes" id="UP000007306">
    <property type="component" value="Chromosome 3"/>
</dbReference>
<keyword evidence="2" id="KW-1185">Reference proteome</keyword>
<dbReference type="Gramene" id="ORGLA03G0208700.1">
    <property type="protein sequence ID" value="ORGLA03G0208700.1"/>
    <property type="gene ID" value="ORGLA03G0208700"/>
</dbReference>
<sequence>PDRYQRSPYYSNTVVEISNVDSGAPEVDHLHVLIAEDNPDQLRDIQICYKLVRRQFSQVTRMSSIYYSGFHTSGQDSTTTDSQNLGKKLDCLGELLATEILGEAAAARSSPNRPFYQ</sequence>
<dbReference type="AlphaFoldDB" id="I1PCJ1"/>
<reference evidence="1" key="1">
    <citation type="submission" date="2015-06" db="UniProtKB">
        <authorList>
            <consortium name="EnsemblPlants"/>
        </authorList>
    </citation>
    <scope>IDENTIFICATION</scope>
</reference>
<accession>I1PCJ1</accession>
<reference evidence="1 2" key="2">
    <citation type="submission" date="2018-04" db="EMBL/GenBank/DDBJ databases">
        <title>OglaRS2 (Oryza glaberrima Reference Sequence Version 2).</title>
        <authorList>
            <person name="Zhang J."/>
            <person name="Kudrna D."/>
            <person name="Lee S."/>
            <person name="Talag J."/>
            <person name="Rajasekar S."/>
            <person name="Wing R.A."/>
        </authorList>
    </citation>
    <scope>NUCLEOTIDE SEQUENCE [LARGE SCALE GENOMIC DNA]</scope>
    <source>
        <strain evidence="1 2">cv. IRGC 96717</strain>
    </source>
</reference>